<sequence length="107" mass="11939">MFKAVSAENLSLNKKSVLGDAFSVELNLQVGLIPGSSLLVLFVIVVVLECWLHAWLRRVFSVGRDFFAVVLFLLLNFFVVGDVTWVGHGNSLIGQRIQAPIDVIRWL</sequence>
<feature type="transmembrane region" description="Helical" evidence="1">
    <location>
        <begin position="32"/>
        <end position="54"/>
    </location>
</feature>
<evidence type="ECO:0000313" key="3">
    <source>
        <dbReference type="Proteomes" id="UP000279553"/>
    </source>
</evidence>
<accession>A0A3M4L662</accession>
<dbReference type="Proteomes" id="UP000279553">
    <property type="component" value="Unassembled WGS sequence"/>
</dbReference>
<feature type="transmembrane region" description="Helical" evidence="1">
    <location>
        <begin position="66"/>
        <end position="86"/>
    </location>
</feature>
<reference evidence="2 3" key="1">
    <citation type="submission" date="2018-08" db="EMBL/GenBank/DDBJ databases">
        <title>Recombination of ecologically and evolutionarily significant loci maintains genetic cohesion in the Pseudomonas syringae species complex.</title>
        <authorList>
            <person name="Dillon M."/>
            <person name="Thakur S."/>
            <person name="Almeida R.N.D."/>
            <person name="Weir B.S."/>
            <person name="Guttman D.S."/>
        </authorList>
    </citation>
    <scope>NUCLEOTIDE SEQUENCE [LARGE SCALE GENOMIC DNA]</scope>
    <source>
        <strain evidence="2 3">ICMP 535</strain>
    </source>
</reference>
<protein>
    <submittedName>
        <fullName evidence="2">Uncharacterized protein</fullName>
    </submittedName>
</protein>
<keyword evidence="1" id="KW-0472">Membrane</keyword>
<keyword evidence="1" id="KW-0812">Transmembrane</keyword>
<proteinExistence type="predicted"/>
<name>A0A3M4L662_PSEA0</name>
<comment type="caution">
    <text evidence="2">The sequence shown here is derived from an EMBL/GenBank/DDBJ whole genome shotgun (WGS) entry which is preliminary data.</text>
</comment>
<keyword evidence="1" id="KW-1133">Transmembrane helix</keyword>
<gene>
    <name evidence="2" type="ORF">ALQ05_200283</name>
</gene>
<dbReference type="EMBL" id="RBRD01000162">
    <property type="protein sequence ID" value="RMQ36501.1"/>
    <property type="molecule type" value="Genomic_DNA"/>
</dbReference>
<evidence type="ECO:0000313" key="2">
    <source>
        <dbReference type="EMBL" id="RMQ36501.1"/>
    </source>
</evidence>
<evidence type="ECO:0000256" key="1">
    <source>
        <dbReference type="SAM" id="Phobius"/>
    </source>
</evidence>
<organism evidence="2 3">
    <name type="scientific">Pseudomonas amygdali pv. mori</name>
    <dbReference type="NCBI Taxonomy" id="34065"/>
    <lineage>
        <taxon>Bacteria</taxon>
        <taxon>Pseudomonadati</taxon>
        <taxon>Pseudomonadota</taxon>
        <taxon>Gammaproteobacteria</taxon>
        <taxon>Pseudomonadales</taxon>
        <taxon>Pseudomonadaceae</taxon>
        <taxon>Pseudomonas</taxon>
        <taxon>Pseudomonas amygdali</taxon>
    </lineage>
</organism>
<dbReference type="AlphaFoldDB" id="A0A3M4L662"/>